<evidence type="ECO:0000313" key="6">
    <source>
        <dbReference type="Proteomes" id="UP000289784"/>
    </source>
</evidence>
<organism evidence="5 6">
    <name type="scientific">Pseudoxanthomonas composti</name>
    <dbReference type="NCBI Taxonomy" id="2137479"/>
    <lineage>
        <taxon>Bacteria</taxon>
        <taxon>Pseudomonadati</taxon>
        <taxon>Pseudomonadota</taxon>
        <taxon>Gammaproteobacteria</taxon>
        <taxon>Lysobacterales</taxon>
        <taxon>Lysobacteraceae</taxon>
        <taxon>Pseudoxanthomonas</taxon>
    </lineage>
</organism>
<dbReference type="SUPFAM" id="SSF75005">
    <property type="entry name" value="Arabinanase/levansucrase/invertase"/>
    <property type="match status" value="1"/>
</dbReference>
<dbReference type="Proteomes" id="UP000289784">
    <property type="component" value="Unassembled WGS sequence"/>
</dbReference>
<dbReference type="PANTHER" id="PTHR42812">
    <property type="entry name" value="BETA-XYLOSIDASE"/>
    <property type="match status" value="1"/>
</dbReference>
<keyword evidence="3 4" id="KW-0326">Glycosidase</keyword>
<dbReference type="Pfam" id="PF04616">
    <property type="entry name" value="Glyco_hydro_43"/>
    <property type="match status" value="1"/>
</dbReference>
<sequence length="414" mass="44274">MRAGHAGIDPTITGGAMPHAKCALHARTRSGARTAAALRMSPPKVCVMADSNAPGFTVQRGGILSDNMIFSTFMTTGRYAVSAMLAFGLAATCNATPATPGAQPSAAPRPVLDEEFADPFVLPLQDGSLVAFATNRRGKDGTALHVPMSTSQDALHWTAPREAMPQLPAWARADRPDLWAPEAIRAGNGYVLFFSARHATRRRPDGLTLCIGAAVSRDATGPYVPQPEPLTCGGEHGVIDVSPVRERSASGGEHLWLLYKTDGNCCGAPTTFVAQRLRADAQALVGEPQVIQGAVNDQPWEGHVVEAPQMVQHAGQWYLFFAGNDYGSGAYATGYARCDSPLGPCVDAGENPILRSRDGDPPLVGPGHQSVFEHAGRSWIAFHGWRPAEGGRPRYRAMYVLPLDWRQGRPVPRE</sequence>
<accession>A0A4Q1JXI7</accession>
<dbReference type="GO" id="GO:0004553">
    <property type="term" value="F:hydrolase activity, hydrolyzing O-glycosyl compounds"/>
    <property type="evidence" value="ECO:0007669"/>
    <property type="project" value="InterPro"/>
</dbReference>
<dbReference type="InterPro" id="IPR006710">
    <property type="entry name" value="Glyco_hydro_43"/>
</dbReference>
<comment type="caution">
    <text evidence="5">The sequence shown here is derived from an EMBL/GenBank/DDBJ whole genome shotgun (WGS) entry which is preliminary data.</text>
</comment>
<evidence type="ECO:0000256" key="3">
    <source>
        <dbReference type="ARBA" id="ARBA00023295"/>
    </source>
</evidence>
<dbReference type="AlphaFoldDB" id="A0A4Q1JXI7"/>
<dbReference type="InterPro" id="IPR051795">
    <property type="entry name" value="Glycosyl_Hydrlase_43"/>
</dbReference>
<evidence type="ECO:0000313" key="5">
    <source>
        <dbReference type="EMBL" id="RXR07394.1"/>
    </source>
</evidence>
<comment type="similarity">
    <text evidence="1 4">Belongs to the glycosyl hydrolase 43 family.</text>
</comment>
<dbReference type="CDD" id="cd08999">
    <property type="entry name" value="GH43_ABN-like"/>
    <property type="match status" value="1"/>
</dbReference>
<dbReference type="EMBL" id="SAWZ01000002">
    <property type="protein sequence ID" value="RXR07394.1"/>
    <property type="molecule type" value="Genomic_DNA"/>
</dbReference>
<name>A0A4Q1JXI7_9GAMM</name>
<dbReference type="OrthoDB" id="9801455at2"/>
<evidence type="ECO:0000256" key="4">
    <source>
        <dbReference type="RuleBase" id="RU361187"/>
    </source>
</evidence>
<evidence type="ECO:0000256" key="2">
    <source>
        <dbReference type="ARBA" id="ARBA00022801"/>
    </source>
</evidence>
<proteinExistence type="inferred from homology"/>
<keyword evidence="6" id="KW-1185">Reference proteome</keyword>
<gene>
    <name evidence="5" type="ORF">EPA99_05625</name>
</gene>
<dbReference type="PANTHER" id="PTHR42812:SF5">
    <property type="entry name" value="ENDO-ARABINASE"/>
    <property type="match status" value="1"/>
</dbReference>
<dbReference type="GO" id="GO:0005975">
    <property type="term" value="P:carbohydrate metabolic process"/>
    <property type="evidence" value="ECO:0007669"/>
    <property type="project" value="InterPro"/>
</dbReference>
<protein>
    <submittedName>
        <fullName evidence="5">Glycosyl hydrolase family 43</fullName>
    </submittedName>
</protein>
<keyword evidence="2 4" id="KW-0378">Hydrolase</keyword>
<reference evidence="5 6" key="1">
    <citation type="submission" date="2019-01" db="EMBL/GenBank/DDBJ databases">
        <title>Pseudoxanthomonas composti sp. nov., isolated from compost.</title>
        <authorList>
            <person name="Yang G."/>
        </authorList>
    </citation>
    <scope>NUCLEOTIDE SEQUENCE [LARGE SCALE GENOMIC DNA]</scope>
    <source>
        <strain evidence="5 6">GSS15</strain>
    </source>
</reference>
<dbReference type="InterPro" id="IPR023296">
    <property type="entry name" value="Glyco_hydro_beta-prop_sf"/>
</dbReference>
<dbReference type="Gene3D" id="2.115.10.20">
    <property type="entry name" value="Glycosyl hydrolase domain, family 43"/>
    <property type="match status" value="1"/>
</dbReference>
<evidence type="ECO:0000256" key="1">
    <source>
        <dbReference type="ARBA" id="ARBA00009865"/>
    </source>
</evidence>